<dbReference type="InterPro" id="IPR025500">
    <property type="entry name" value="DUF4390"/>
</dbReference>
<dbReference type="Pfam" id="PF14334">
    <property type="entry name" value="DUF4390"/>
    <property type="match status" value="1"/>
</dbReference>
<dbReference type="AlphaFoldDB" id="A0A3B1C278"/>
<proteinExistence type="predicted"/>
<name>A0A3B1C278_9ZZZZ</name>
<accession>A0A3B1C278</accession>
<organism evidence="1">
    <name type="scientific">hydrothermal vent metagenome</name>
    <dbReference type="NCBI Taxonomy" id="652676"/>
    <lineage>
        <taxon>unclassified sequences</taxon>
        <taxon>metagenomes</taxon>
        <taxon>ecological metagenomes</taxon>
    </lineage>
</organism>
<reference evidence="1" key="1">
    <citation type="submission" date="2018-06" db="EMBL/GenBank/DDBJ databases">
        <authorList>
            <person name="Zhirakovskaya E."/>
        </authorList>
    </citation>
    <scope>NUCLEOTIDE SEQUENCE</scope>
</reference>
<dbReference type="EMBL" id="UOGB01000300">
    <property type="protein sequence ID" value="VAX24616.1"/>
    <property type="molecule type" value="Genomic_DNA"/>
</dbReference>
<sequence>MTRNLKTLFHSVLSLLPASFLIVALGGAFVFADDAHIVNVIKAGSSQSVIVSATLKGAFTPKIRKSVNSGAPVTFTYFVQLKRLRGFMWDKTVYKVALKRMVKFDALKKEYLAWEKKDEDEDDIDFKAELGNANFNETGEAGEHPAEKHDKNTQSGSKVVMEPLVFKKAQELEKWMTHIENFDLGPTEGLDKSALYKVRVRCKMKQIKLIPPFNYILFFMSFLDFDTEWTNSTTFPINGAAAAQKS</sequence>
<evidence type="ECO:0008006" key="2">
    <source>
        <dbReference type="Google" id="ProtNLM"/>
    </source>
</evidence>
<protein>
    <recommendedName>
        <fullName evidence="2">DUF4390 domain-containing protein</fullName>
    </recommendedName>
</protein>
<gene>
    <name evidence="1" type="ORF">MNBD_NITROSPINAE03-1490</name>
</gene>
<evidence type="ECO:0000313" key="1">
    <source>
        <dbReference type="EMBL" id="VAX24616.1"/>
    </source>
</evidence>